<comment type="function">
    <text evidence="7">Functions as a component of the DNA-binding general transcription factor complex TFIID. Binding of TFIID to a promoter (with or without TATA element) is the initial step in pre-initiation complex (PIC) formation. TFIID plays a key role in the regulation of gene expression by RNA polymerase II through different activities such as transcription activator interaction, core promoter recognition and selectivity, TFIIA and TFIIB interaction, chromatin modification (histone acetylation by TAF1), facilitation of DNA opening and initiation of transcription.</text>
</comment>
<evidence type="ECO:0000256" key="4">
    <source>
        <dbReference type="ARBA" id="ARBA00023015"/>
    </source>
</evidence>
<gene>
    <name evidence="12" type="ORF">HMN09_00895400</name>
</gene>
<accession>A0A8H6W207</accession>
<dbReference type="OrthoDB" id="21060at2759"/>
<keyword evidence="4" id="KW-0805">Transcription regulation</keyword>
<evidence type="ECO:0000256" key="2">
    <source>
        <dbReference type="ARBA" id="ARBA00006178"/>
    </source>
</evidence>
<evidence type="ECO:0000256" key="8">
    <source>
        <dbReference type="ARBA" id="ARBA00031747"/>
    </source>
</evidence>
<name>A0A8H6W207_MYCCL</name>
<evidence type="ECO:0000259" key="11">
    <source>
        <dbReference type="Pfam" id="PF05236"/>
    </source>
</evidence>
<dbReference type="InterPro" id="IPR007900">
    <property type="entry name" value="TAF4_C"/>
</dbReference>
<evidence type="ECO:0000256" key="7">
    <source>
        <dbReference type="ARBA" id="ARBA00025346"/>
    </source>
</evidence>
<proteinExistence type="inferred from homology"/>
<evidence type="ECO:0000256" key="3">
    <source>
        <dbReference type="ARBA" id="ARBA00017306"/>
    </source>
</evidence>
<evidence type="ECO:0000313" key="13">
    <source>
        <dbReference type="Proteomes" id="UP000613580"/>
    </source>
</evidence>
<dbReference type="GO" id="GO:0006352">
    <property type="term" value="P:DNA-templated transcription initiation"/>
    <property type="evidence" value="ECO:0007669"/>
    <property type="project" value="InterPro"/>
</dbReference>
<keyword evidence="5" id="KW-0804">Transcription</keyword>
<keyword evidence="13" id="KW-1185">Reference proteome</keyword>
<dbReference type="Pfam" id="PF05236">
    <property type="entry name" value="TAF4"/>
    <property type="match status" value="1"/>
</dbReference>
<dbReference type="AlphaFoldDB" id="A0A8H6W207"/>
<dbReference type="GO" id="GO:0005669">
    <property type="term" value="C:transcription factor TFIID complex"/>
    <property type="evidence" value="ECO:0007669"/>
    <property type="project" value="InterPro"/>
</dbReference>
<evidence type="ECO:0000256" key="10">
    <source>
        <dbReference type="SAM" id="MobiDB-lite"/>
    </source>
</evidence>
<keyword evidence="6" id="KW-0539">Nucleus</keyword>
<feature type="region of interest" description="Disordered" evidence="10">
    <location>
        <begin position="245"/>
        <end position="264"/>
    </location>
</feature>
<reference evidence="12" key="1">
    <citation type="submission" date="2020-05" db="EMBL/GenBank/DDBJ databases">
        <title>Mycena genomes resolve the evolution of fungal bioluminescence.</title>
        <authorList>
            <person name="Tsai I.J."/>
        </authorList>
    </citation>
    <scope>NUCLEOTIDE SEQUENCE</scope>
    <source>
        <strain evidence="12">110903Hualien_Pintung</strain>
    </source>
</reference>
<evidence type="ECO:0000256" key="6">
    <source>
        <dbReference type="ARBA" id="ARBA00023242"/>
    </source>
</evidence>
<feature type="region of interest" description="Disordered" evidence="10">
    <location>
        <begin position="165"/>
        <end position="208"/>
    </location>
</feature>
<feature type="domain" description="Transcription initiation factor TFIID component TAF4 C-terminal" evidence="11">
    <location>
        <begin position="52"/>
        <end position="304"/>
    </location>
</feature>
<comment type="subcellular location">
    <subcellularLocation>
        <location evidence="1">Nucleus</location>
    </subcellularLocation>
</comment>
<sequence>MATGTWDSSAIPIDPALQAISGSTPDYVRPILDRTTNGPLNPNFDASAFKPRLDAIAAHHKLSGGCQDVTARYLAAALRIRLEELVKQMRDAAMHRTDTLFDQDAFYDADSTTPMWSIAVRSDVSKQAALLEKLEREEEQKLRRERKERADLTAAHAAALAAQAAAGSSGDFDDDGGSGGGAEGGKRKKKKGDGPGVTARNMSEDVRKKMSNAVASQAAGIGGKYSWMNATNAAAASAKPIRMTNAASSTPSTPTPAPNAGGGWARAYGGKTAAAATPTASNADGDSRTAITLRDAQFVVHKERGHGGGRGSGLGWT</sequence>
<comment type="similarity">
    <text evidence="2">Belongs to the TAF4 family.</text>
</comment>
<evidence type="ECO:0000256" key="1">
    <source>
        <dbReference type="ARBA" id="ARBA00004123"/>
    </source>
</evidence>
<organism evidence="12 13">
    <name type="scientific">Mycena chlorophos</name>
    <name type="common">Agaric fungus</name>
    <name type="synonym">Agaricus chlorophos</name>
    <dbReference type="NCBI Taxonomy" id="658473"/>
    <lineage>
        <taxon>Eukaryota</taxon>
        <taxon>Fungi</taxon>
        <taxon>Dikarya</taxon>
        <taxon>Basidiomycota</taxon>
        <taxon>Agaricomycotina</taxon>
        <taxon>Agaricomycetes</taxon>
        <taxon>Agaricomycetidae</taxon>
        <taxon>Agaricales</taxon>
        <taxon>Marasmiineae</taxon>
        <taxon>Mycenaceae</taxon>
        <taxon>Mycena</taxon>
    </lineage>
</organism>
<dbReference type="Proteomes" id="UP000613580">
    <property type="component" value="Unassembled WGS sequence"/>
</dbReference>
<keyword evidence="9" id="KW-0175">Coiled coil</keyword>
<feature type="coiled-coil region" evidence="9">
    <location>
        <begin position="124"/>
        <end position="155"/>
    </location>
</feature>
<evidence type="ECO:0000256" key="9">
    <source>
        <dbReference type="SAM" id="Coils"/>
    </source>
</evidence>
<protein>
    <recommendedName>
        <fullName evidence="3">Transcription initiation factor TFIID subunit 4</fullName>
    </recommendedName>
    <alternativeName>
        <fullName evidence="8">TBP-associated factor 4</fullName>
    </alternativeName>
</protein>
<dbReference type="EMBL" id="JACAZE010000012">
    <property type="protein sequence ID" value="KAF7302609.1"/>
    <property type="molecule type" value="Genomic_DNA"/>
</dbReference>
<evidence type="ECO:0000256" key="5">
    <source>
        <dbReference type="ARBA" id="ARBA00023163"/>
    </source>
</evidence>
<comment type="caution">
    <text evidence="12">The sequence shown here is derived from an EMBL/GenBank/DDBJ whole genome shotgun (WGS) entry which is preliminary data.</text>
</comment>
<evidence type="ECO:0000313" key="12">
    <source>
        <dbReference type="EMBL" id="KAF7302609.1"/>
    </source>
</evidence>